<feature type="compositionally biased region" description="Polar residues" evidence="6">
    <location>
        <begin position="19"/>
        <end position="40"/>
    </location>
</feature>
<feature type="compositionally biased region" description="Low complexity" evidence="6">
    <location>
        <begin position="369"/>
        <end position="382"/>
    </location>
</feature>
<feature type="compositionally biased region" description="Polar residues" evidence="6">
    <location>
        <begin position="585"/>
        <end position="603"/>
    </location>
</feature>
<evidence type="ECO:0000256" key="1">
    <source>
        <dbReference type="ARBA" id="ARBA00004123"/>
    </source>
</evidence>
<dbReference type="InterPro" id="IPR006594">
    <property type="entry name" value="LisH"/>
</dbReference>
<evidence type="ECO:0000256" key="3">
    <source>
        <dbReference type="ARBA" id="ARBA00023159"/>
    </source>
</evidence>
<feature type="compositionally biased region" description="Low complexity" evidence="6">
    <location>
        <begin position="345"/>
        <end position="361"/>
    </location>
</feature>
<feature type="compositionally biased region" description="Polar residues" evidence="6">
    <location>
        <begin position="518"/>
        <end position="548"/>
    </location>
</feature>
<feature type="compositionally biased region" description="Polar residues" evidence="6">
    <location>
        <begin position="705"/>
        <end position="743"/>
    </location>
</feature>
<dbReference type="AlphaFoldDB" id="A0A6C1E5Q8"/>
<evidence type="ECO:0000256" key="2">
    <source>
        <dbReference type="ARBA" id="ARBA00023015"/>
    </source>
</evidence>
<keyword evidence="8" id="KW-1185">Reference proteome</keyword>
<gene>
    <name evidence="7" type="ORF">GRS66_007163</name>
</gene>
<dbReference type="PANTHER" id="PTHR45093:SF2">
    <property type="entry name" value="LISH DOMAIN-CONTAINING PROTEIN"/>
    <property type="match status" value="1"/>
</dbReference>
<feature type="compositionally biased region" description="Low complexity" evidence="6">
    <location>
        <begin position="304"/>
        <end position="313"/>
    </location>
</feature>
<feature type="region of interest" description="Disordered" evidence="6">
    <location>
        <begin position="304"/>
        <end position="414"/>
    </location>
</feature>
<dbReference type="OrthoDB" id="5600002at2759"/>
<feature type="compositionally biased region" description="Polar residues" evidence="6">
    <location>
        <begin position="1"/>
        <end position="10"/>
    </location>
</feature>
<evidence type="ECO:0000313" key="7">
    <source>
        <dbReference type="EMBL" id="QID84648.1"/>
    </source>
</evidence>
<protein>
    <submittedName>
        <fullName evidence="7">Uncharacterized protein</fullName>
    </submittedName>
</protein>
<evidence type="ECO:0000313" key="8">
    <source>
        <dbReference type="Proteomes" id="UP000501346"/>
    </source>
</evidence>
<proteinExistence type="predicted"/>
<feature type="region of interest" description="Disordered" evidence="6">
    <location>
        <begin position="705"/>
        <end position="771"/>
    </location>
</feature>
<evidence type="ECO:0000256" key="6">
    <source>
        <dbReference type="SAM" id="MobiDB-lite"/>
    </source>
</evidence>
<sequence>MSFKANSSYPDSIPFADTPYSSNHYRHGLQNNIPMATNSEQQQQQQQQQQQWRDQAISDSPGFRERTNSKKALNQYIFDFLSKSSLKNTAAAFAQDAQLNRDTNDEQLGRNNYKDKTPGQSPMLEVVDAPQGFLFEWWQIFWDIFNTSSSRGGSESAQQYYQLVLQEQRQEQIYRSLAVHAARLQHDAERRGEYINEEVDPMHLAAMMLGNSMSPAASMQNVNVNPMPIPMVGNPIVNSFPIPPYSNTNLATGATTVTAAAPPSSDFSNTASIQNRNQNVTGWPVYNYPMQPSTENSAGIPCNNNTTNTTSNNKSPVNLPKNLKNMHSSSTDKPINVAMPKSTRSRSATSKAKGKTTNGTGTRKRRKITATAVSAGSANAASPNITTPGSTTSEPAMVNSRLNKTPKSDTAATHRNQVMVFGDEDAYSNKKVSPLMSAVSPSTIVAKQPAKARKNSKKASTSAFSVESTQSTNKSNSNNGISGKKRSPPNSRVSRRKSTPSVTLNDNTAKDANDMFRTRSNNTTPNIHSAPPSRSTNPLPFSNVNLGSFNKPAVSSPLSSVTESCFDPDNGKIVTKGGPKRAVNSKVSASSPLNISTSPSGDAQKQRNSKPTGSAVIKPPQGFSTTNLNITLKSSIIIPSQNNIIPQELPTANSLEAQMAKDLRSNKGSHNAFTPEGTKTPNNTNQVCEFENVKNPNSLMLPNQIFTSTNGTPNENSNLVNTTSSNKGNSDSASVQPASNIGTTLGPHQASTTEHQNSQPQEMKLGNIGIGEGQGTDFGLNLLDTNENDFNFINWEG</sequence>
<dbReference type="PANTHER" id="PTHR45093">
    <property type="entry name" value="TRANSCRIPTION ACTIVATOR MSS11"/>
    <property type="match status" value="1"/>
</dbReference>
<evidence type="ECO:0000256" key="5">
    <source>
        <dbReference type="ARBA" id="ARBA00023242"/>
    </source>
</evidence>
<feature type="compositionally biased region" description="Basic residues" evidence="6">
    <location>
        <begin position="483"/>
        <end position="498"/>
    </location>
</feature>
<dbReference type="SMART" id="SM00667">
    <property type="entry name" value="LisH"/>
    <property type="match status" value="1"/>
</dbReference>
<keyword evidence="4" id="KW-0804">Transcription</keyword>
<dbReference type="GO" id="GO:0005634">
    <property type="term" value="C:nucleus"/>
    <property type="evidence" value="ECO:0007669"/>
    <property type="project" value="UniProtKB-SubCell"/>
</dbReference>
<reference evidence="7 8" key="1">
    <citation type="journal article" date="2019" name="BMC Genomics">
        <title>Chromosome level assembly and comparative genome analysis confirm lager-brewing yeasts originated from a single hybridization.</title>
        <authorList>
            <person name="Salazar A.N."/>
            <person name="Gorter de Vries A.R."/>
            <person name="van den Broek M."/>
            <person name="Brouwers N."/>
            <person name="de la Torre Cortes P."/>
            <person name="Kuijpers N.G.A."/>
            <person name="Daran J.G."/>
            <person name="Abeel T."/>
        </authorList>
    </citation>
    <scope>NUCLEOTIDE SEQUENCE [LARGE SCALE GENOMIC DNA]</scope>
    <source>
        <strain evidence="7 8">CBS 1483</strain>
    </source>
</reference>
<feature type="compositionally biased region" description="Polar residues" evidence="6">
    <location>
        <begin position="383"/>
        <end position="414"/>
    </location>
</feature>
<accession>A0A6C1E5Q8</accession>
<feature type="compositionally biased region" description="Basic and acidic residues" evidence="6">
    <location>
        <begin position="508"/>
        <end position="517"/>
    </location>
</feature>
<feature type="compositionally biased region" description="Polar residues" evidence="6">
    <location>
        <begin position="666"/>
        <end position="685"/>
    </location>
</feature>
<feature type="region of interest" description="Disordered" evidence="6">
    <location>
        <begin position="101"/>
        <end position="121"/>
    </location>
</feature>
<dbReference type="Proteomes" id="UP000501346">
    <property type="component" value="Chromosome SeV"/>
</dbReference>
<comment type="subcellular location">
    <subcellularLocation>
        <location evidence="1">Nucleus</location>
    </subcellularLocation>
</comment>
<feature type="compositionally biased region" description="Polar residues" evidence="6">
    <location>
        <begin position="749"/>
        <end position="761"/>
    </location>
</feature>
<name>A0A6C1E5Q8_SACPS</name>
<feature type="region of interest" description="Disordered" evidence="6">
    <location>
        <begin position="1"/>
        <end position="65"/>
    </location>
</feature>
<feature type="region of interest" description="Disordered" evidence="6">
    <location>
        <begin position="664"/>
        <end position="685"/>
    </location>
</feature>
<dbReference type="PROSITE" id="PS50896">
    <property type="entry name" value="LISH"/>
    <property type="match status" value="1"/>
</dbReference>
<evidence type="ECO:0000256" key="4">
    <source>
        <dbReference type="ARBA" id="ARBA00023163"/>
    </source>
</evidence>
<feature type="compositionally biased region" description="Basic and acidic residues" evidence="6">
    <location>
        <begin position="102"/>
        <end position="117"/>
    </location>
</feature>
<keyword evidence="5" id="KW-0539">Nucleus</keyword>
<dbReference type="EMBL" id="CP049002">
    <property type="protein sequence ID" value="QID84648.1"/>
    <property type="molecule type" value="Genomic_DNA"/>
</dbReference>
<organism evidence="7 8">
    <name type="scientific">Saccharomyces pastorianus</name>
    <name type="common">Lager yeast</name>
    <name type="synonym">Saccharomyces cerevisiae x Saccharomyces eubayanus</name>
    <dbReference type="NCBI Taxonomy" id="27292"/>
    <lineage>
        <taxon>Eukaryota</taxon>
        <taxon>Fungi</taxon>
        <taxon>Dikarya</taxon>
        <taxon>Ascomycota</taxon>
        <taxon>Saccharomycotina</taxon>
        <taxon>Saccharomycetes</taxon>
        <taxon>Saccharomycetales</taxon>
        <taxon>Saccharomycetaceae</taxon>
        <taxon>Saccharomyces</taxon>
    </lineage>
</organism>
<keyword evidence="3" id="KW-0010">Activator</keyword>
<feature type="compositionally biased region" description="Polar residues" evidence="6">
    <location>
        <begin position="458"/>
        <end position="467"/>
    </location>
</feature>
<feature type="compositionally biased region" description="Low complexity" evidence="6">
    <location>
        <begin position="41"/>
        <end position="51"/>
    </location>
</feature>
<feature type="region of interest" description="Disordered" evidence="6">
    <location>
        <begin position="443"/>
        <end position="624"/>
    </location>
</feature>
<keyword evidence="2" id="KW-0805">Transcription regulation</keyword>
<feature type="compositionally biased region" description="Low complexity" evidence="6">
    <location>
        <begin position="468"/>
        <end position="482"/>
    </location>
</feature>